<feature type="compositionally biased region" description="Polar residues" evidence="1">
    <location>
        <begin position="836"/>
        <end position="846"/>
    </location>
</feature>
<feature type="domain" description="Spt20-like SEP" evidence="2">
    <location>
        <begin position="87"/>
        <end position="238"/>
    </location>
</feature>
<name>A0AAP0CPC4_9ASTR</name>
<proteinExistence type="predicted"/>
<dbReference type="GO" id="GO:0000124">
    <property type="term" value="C:SAGA complex"/>
    <property type="evidence" value="ECO:0007669"/>
    <property type="project" value="InterPro"/>
</dbReference>
<feature type="compositionally biased region" description="Polar residues" evidence="1">
    <location>
        <begin position="1044"/>
        <end position="1058"/>
    </location>
</feature>
<protein>
    <submittedName>
        <fullName evidence="4">Uncharacterized protein</fullName>
    </submittedName>
</protein>
<feature type="compositionally biased region" description="Polar residues" evidence="1">
    <location>
        <begin position="1136"/>
        <end position="1158"/>
    </location>
</feature>
<feature type="compositionally biased region" description="Basic and acidic residues" evidence="1">
    <location>
        <begin position="446"/>
        <end position="458"/>
    </location>
</feature>
<dbReference type="Proteomes" id="UP001408789">
    <property type="component" value="Unassembled WGS sequence"/>
</dbReference>
<dbReference type="InterPro" id="IPR046468">
    <property type="entry name" value="Spt20-like_SEP"/>
</dbReference>
<comment type="caution">
    <text evidence="4">The sequence shown here is derived from an EMBL/GenBank/DDBJ whole genome shotgun (WGS) entry which is preliminary data.</text>
</comment>
<feature type="compositionally biased region" description="Polar residues" evidence="1">
    <location>
        <begin position="559"/>
        <end position="572"/>
    </location>
</feature>
<dbReference type="PANTHER" id="PTHR13526">
    <property type="entry name" value="TRANSCRIPTION FACTOR SPT20 HOMOLOG"/>
    <property type="match status" value="1"/>
</dbReference>
<feature type="compositionally biased region" description="Low complexity" evidence="1">
    <location>
        <begin position="1093"/>
        <end position="1135"/>
    </location>
</feature>
<feature type="region of interest" description="Disordered" evidence="1">
    <location>
        <begin position="1044"/>
        <end position="1069"/>
    </location>
</feature>
<feature type="compositionally biased region" description="Low complexity" evidence="1">
    <location>
        <begin position="461"/>
        <end position="472"/>
    </location>
</feature>
<gene>
    <name evidence="4" type="ORF">SSX86_021239</name>
</gene>
<sequence length="1228" mass="133935">MGVSFKISKVGARFRPKPKPELPAPLQHEDVDAHPQIHKNQSVIVTPKPPVCISFDFIVSNCFLNCLIFVDVTENNKDDAKISDGDISFFINLFPDGYSIGNPSENRLGQAAVQDDPKFLHPYDRTSESLLSAIERGLLPADFLDDIPCKFINGAVACEVRDYRNCGFGAGVNGSSADSSPPITSKIRLKMSLENVVKDMPLISNSSWTYGDLMEAEARILIALHPKLDLDPSPNVDRLCRPPTTTNLKLNIRELRRKRLRQMSGSDNPVPMKKACLERGPENLNSGPMVQPSNLVNQTIQNAIPASQSLSYQSKYQMSAGNPRLMQDHVVGPVQDMMNSYTDGMNTSLGKRGNQDGQLSPMTGLTKRARSNSMGLDGSQQQQMDVFDPHMQQQQQQAIGRGMQLPNNTGMQKYPFEGSFNSDPFTMGKPGMRYSLKQEPVDSELNRNMHMGDSDVDPRVQQQRLTQQQFTRSNFPPTPWNNLDNSRKEEQFQRRKSAQSPRVSSGALPQSPLSSKSGEFSSGSHGGQYGAPAPLGSSQRDKSAVTSVLTVGGAGSLTSNAQMAARRSNSLPKTPGMSGVGSPASVGNISGPFNASSPFVGKEAADNSMRDRLSKIEMLTARYQLNMKKNKVDEYKETTSFSPQQLTHFLFNDQNNENPKDEACKMPLSKSVVGGSMNVCKTRVLDFFLEEHVLPGNGFSVVPKSWTRMILSEKRDDGAVAMHYGELDDYDYLSVEEYLPTLPNTHVADLLADQFRTLISREGYEVKGDHLQPKPTNIVHSSGVQPNNNAPAIPPNAEIPESVSGQPSNEIAKASDAGTNNNYGSVNPSGARMHPSANSQSLQVSQGGLLPQARTLQPDSQPSFQQNEHNMMQQQLQRSSAMIHASNPLSHLAGQNSNVQQLGHMLNKASPLQLQMLQQQQQQQQPPQMQRKMMVGLGNVGMGGNSGNNIVGLQGMGNVMGGMGSNRGISPSMTGAIPGMANNMGHNPINMSQASFGNLISQQLRNGLISPAQAALMTTRLRMQQNRNMLSAAGGQSGNITGLPTANRQVQPGSSNYSMLGPTMNRGNNMNPMQRTAMAPPKLISGMNVYMNQQQQQQQQQLPQQQMYMQQQPQQMPQQQQQFSHHHLQQQQQQQESTSPLQAVLSPPQQAGSPSMGLSQQQQASPQQMSQRTPMSPQLSSGTIQPPMSAGNQEANCPASPQLSSQTMGSVSSMANSPMDMQGVNKSG</sequence>
<organism evidence="4 5">
    <name type="scientific">Deinandra increscens subsp. villosa</name>
    <dbReference type="NCBI Taxonomy" id="3103831"/>
    <lineage>
        <taxon>Eukaryota</taxon>
        <taxon>Viridiplantae</taxon>
        <taxon>Streptophyta</taxon>
        <taxon>Embryophyta</taxon>
        <taxon>Tracheophyta</taxon>
        <taxon>Spermatophyta</taxon>
        <taxon>Magnoliopsida</taxon>
        <taxon>eudicotyledons</taxon>
        <taxon>Gunneridae</taxon>
        <taxon>Pentapetalae</taxon>
        <taxon>asterids</taxon>
        <taxon>campanulids</taxon>
        <taxon>Asterales</taxon>
        <taxon>Asteraceae</taxon>
        <taxon>Asteroideae</taxon>
        <taxon>Heliantheae alliance</taxon>
        <taxon>Madieae</taxon>
        <taxon>Madiinae</taxon>
        <taxon>Deinandra</taxon>
    </lineage>
</organism>
<evidence type="ECO:0000259" key="3">
    <source>
        <dbReference type="Pfam" id="PF20474"/>
    </source>
</evidence>
<evidence type="ECO:0000313" key="5">
    <source>
        <dbReference type="Proteomes" id="UP001408789"/>
    </source>
</evidence>
<feature type="compositionally biased region" description="Low complexity" evidence="1">
    <location>
        <begin position="786"/>
        <end position="801"/>
    </location>
</feature>
<dbReference type="GO" id="GO:0003712">
    <property type="term" value="F:transcription coregulator activity"/>
    <property type="evidence" value="ECO:0007669"/>
    <property type="project" value="InterPro"/>
</dbReference>
<feature type="compositionally biased region" description="Low complexity" evidence="1">
    <location>
        <begin position="1159"/>
        <end position="1171"/>
    </location>
</feature>
<accession>A0AAP0CPC4</accession>
<evidence type="ECO:0000313" key="4">
    <source>
        <dbReference type="EMBL" id="KAK9060535.1"/>
    </source>
</evidence>
<feature type="region of interest" description="Disordered" evidence="1">
    <location>
        <begin position="767"/>
        <end position="877"/>
    </location>
</feature>
<evidence type="ECO:0000256" key="1">
    <source>
        <dbReference type="SAM" id="MobiDB-lite"/>
    </source>
</evidence>
<feature type="region of interest" description="Disordered" evidence="1">
    <location>
        <begin position="559"/>
        <end position="583"/>
    </location>
</feature>
<feature type="domain" description="PHL" evidence="3">
    <location>
        <begin position="622"/>
        <end position="775"/>
    </location>
</feature>
<dbReference type="AlphaFoldDB" id="A0AAP0CPC4"/>
<dbReference type="EMBL" id="JBCNJP010000020">
    <property type="protein sequence ID" value="KAK9060535.1"/>
    <property type="molecule type" value="Genomic_DNA"/>
</dbReference>
<dbReference type="Pfam" id="PF12090">
    <property type="entry name" value="Spt20_SEP"/>
    <property type="match status" value="1"/>
</dbReference>
<reference evidence="4 5" key="1">
    <citation type="submission" date="2024-04" db="EMBL/GenBank/DDBJ databases">
        <title>The reference genome of an endangered Asteraceae, Deinandra increscens subsp. villosa, native to the Central Coast of California.</title>
        <authorList>
            <person name="Guilliams M."/>
            <person name="Hasenstab-Lehman K."/>
            <person name="Meyer R."/>
            <person name="Mcevoy S."/>
        </authorList>
    </citation>
    <scope>NUCLEOTIDE SEQUENCE [LARGE SCALE GENOMIC DNA]</scope>
    <source>
        <tissue evidence="4">Leaf</tissue>
    </source>
</reference>
<feature type="region of interest" description="Disordered" evidence="1">
    <location>
        <begin position="446"/>
        <end position="544"/>
    </location>
</feature>
<feature type="region of interest" description="Disordered" evidence="1">
    <location>
        <begin position="1092"/>
        <end position="1228"/>
    </location>
</feature>
<feature type="compositionally biased region" description="Polar residues" evidence="1">
    <location>
        <begin position="1172"/>
        <end position="1216"/>
    </location>
</feature>
<dbReference type="PANTHER" id="PTHR13526:SF8">
    <property type="entry name" value="TRANSCRIPTION FACTOR SPT20 HOMOLOG"/>
    <property type="match status" value="1"/>
</dbReference>
<dbReference type="Pfam" id="PF20474">
    <property type="entry name" value="PHL"/>
    <property type="match status" value="1"/>
</dbReference>
<dbReference type="GO" id="GO:0006357">
    <property type="term" value="P:regulation of transcription by RNA polymerase II"/>
    <property type="evidence" value="ECO:0007669"/>
    <property type="project" value="TreeGrafter"/>
</dbReference>
<feature type="compositionally biased region" description="Polar residues" evidence="1">
    <location>
        <begin position="817"/>
        <end position="828"/>
    </location>
</feature>
<feature type="compositionally biased region" description="Low complexity" evidence="1">
    <location>
        <begin position="511"/>
        <end position="523"/>
    </location>
</feature>
<feature type="compositionally biased region" description="Polar residues" evidence="1">
    <location>
        <begin position="854"/>
        <end position="877"/>
    </location>
</feature>
<feature type="compositionally biased region" description="Polar residues" evidence="1">
    <location>
        <begin position="774"/>
        <end position="785"/>
    </location>
</feature>
<keyword evidence="5" id="KW-1185">Reference proteome</keyword>
<dbReference type="InterPro" id="IPR046467">
    <property type="entry name" value="PHL_dom"/>
</dbReference>
<evidence type="ECO:0000259" key="2">
    <source>
        <dbReference type="Pfam" id="PF12090"/>
    </source>
</evidence>
<dbReference type="InterPro" id="IPR021950">
    <property type="entry name" value="Spt20"/>
</dbReference>